<dbReference type="Proteomes" id="UP000251889">
    <property type="component" value="Unassembled WGS sequence"/>
</dbReference>
<reference evidence="2 3" key="1">
    <citation type="submission" date="2018-06" db="EMBL/GenBank/DDBJ databases">
        <title>Chryseolinea flavus sp. nov., a member of the phylum Bacteroidetes isolated from soil.</title>
        <authorList>
            <person name="Li Y."/>
            <person name="Wang J."/>
        </authorList>
    </citation>
    <scope>NUCLEOTIDE SEQUENCE [LARGE SCALE GENOMIC DNA]</scope>
    <source>
        <strain evidence="2 3">SDU1-6</strain>
    </source>
</reference>
<name>A0A364XXJ5_9BACT</name>
<proteinExistence type="predicted"/>
<feature type="compositionally biased region" description="Basic and acidic residues" evidence="1">
    <location>
        <begin position="83"/>
        <end position="94"/>
    </location>
</feature>
<keyword evidence="3" id="KW-1185">Reference proteome</keyword>
<feature type="compositionally biased region" description="Basic and acidic residues" evidence="1">
    <location>
        <begin position="33"/>
        <end position="46"/>
    </location>
</feature>
<dbReference type="AlphaFoldDB" id="A0A364XXJ5"/>
<feature type="compositionally biased region" description="Basic residues" evidence="1">
    <location>
        <begin position="69"/>
        <end position="82"/>
    </location>
</feature>
<comment type="caution">
    <text evidence="2">The sequence shown here is derived from an EMBL/GenBank/DDBJ whole genome shotgun (WGS) entry which is preliminary data.</text>
</comment>
<protein>
    <submittedName>
        <fullName evidence="2">Uncharacterized protein</fullName>
    </submittedName>
</protein>
<dbReference type="EMBL" id="QMFY01000019">
    <property type="protein sequence ID" value="RAV98275.1"/>
    <property type="molecule type" value="Genomic_DNA"/>
</dbReference>
<organism evidence="2 3">
    <name type="scientific">Pseudochryseolinea flava</name>
    <dbReference type="NCBI Taxonomy" id="2059302"/>
    <lineage>
        <taxon>Bacteria</taxon>
        <taxon>Pseudomonadati</taxon>
        <taxon>Bacteroidota</taxon>
        <taxon>Cytophagia</taxon>
        <taxon>Cytophagales</taxon>
        <taxon>Fulvivirgaceae</taxon>
        <taxon>Pseudochryseolinea</taxon>
    </lineage>
</organism>
<feature type="compositionally biased region" description="Polar residues" evidence="1">
    <location>
        <begin position="1"/>
        <end position="10"/>
    </location>
</feature>
<feature type="compositionally biased region" description="Basic and acidic residues" evidence="1">
    <location>
        <begin position="54"/>
        <end position="68"/>
    </location>
</feature>
<sequence length="94" mass="10959">MTVLAQSTETPVIDQRQKVQRARIRSGAASGELTRRETVKARSDQRRIRRTERRAKADGEMTTEERARIQRKQNKASRSLRRNKQDDQQRPGTN</sequence>
<feature type="region of interest" description="Disordered" evidence="1">
    <location>
        <begin position="1"/>
        <end position="94"/>
    </location>
</feature>
<evidence type="ECO:0000313" key="3">
    <source>
        <dbReference type="Proteomes" id="UP000251889"/>
    </source>
</evidence>
<accession>A0A364XXJ5</accession>
<gene>
    <name evidence="2" type="ORF">DQQ10_24305</name>
</gene>
<evidence type="ECO:0000313" key="2">
    <source>
        <dbReference type="EMBL" id="RAV98275.1"/>
    </source>
</evidence>
<evidence type="ECO:0000256" key="1">
    <source>
        <dbReference type="SAM" id="MobiDB-lite"/>
    </source>
</evidence>